<evidence type="ECO:0000259" key="2">
    <source>
        <dbReference type="Pfam" id="PF20434"/>
    </source>
</evidence>
<dbReference type="EMBL" id="BMXG01000007">
    <property type="protein sequence ID" value="GHB99405.1"/>
    <property type="molecule type" value="Genomic_DNA"/>
</dbReference>
<keyword evidence="1" id="KW-0378">Hydrolase</keyword>
<reference evidence="3" key="1">
    <citation type="journal article" date="2014" name="Int. J. Syst. Evol. Microbiol.">
        <title>Complete genome sequence of Corynebacterium casei LMG S-19264T (=DSM 44701T), isolated from a smear-ripened cheese.</title>
        <authorList>
            <consortium name="US DOE Joint Genome Institute (JGI-PGF)"/>
            <person name="Walter F."/>
            <person name="Albersmeier A."/>
            <person name="Kalinowski J."/>
            <person name="Ruckert C."/>
        </authorList>
    </citation>
    <scope>NUCLEOTIDE SEQUENCE</scope>
    <source>
        <strain evidence="3">KCTC 12870</strain>
    </source>
</reference>
<name>A0A8J3DB16_9BACT</name>
<dbReference type="AlphaFoldDB" id="A0A8J3DB16"/>
<evidence type="ECO:0000313" key="3">
    <source>
        <dbReference type="EMBL" id="GHB99405.1"/>
    </source>
</evidence>
<dbReference type="RefSeq" id="WP_189513465.1">
    <property type="nucleotide sequence ID" value="NZ_BMXG01000007.1"/>
</dbReference>
<protein>
    <recommendedName>
        <fullName evidence="2">BD-FAE-like domain-containing protein</fullName>
    </recommendedName>
</protein>
<evidence type="ECO:0000256" key="1">
    <source>
        <dbReference type="ARBA" id="ARBA00022801"/>
    </source>
</evidence>
<dbReference type="PANTHER" id="PTHR48081">
    <property type="entry name" value="AB HYDROLASE SUPERFAMILY PROTEIN C4A8.06C"/>
    <property type="match status" value="1"/>
</dbReference>
<feature type="domain" description="BD-FAE-like" evidence="2">
    <location>
        <begin position="27"/>
        <end position="236"/>
    </location>
</feature>
<dbReference type="SUPFAM" id="SSF53474">
    <property type="entry name" value="alpha/beta-Hydrolases"/>
    <property type="match status" value="1"/>
</dbReference>
<evidence type="ECO:0000313" key="4">
    <source>
        <dbReference type="Proteomes" id="UP000642829"/>
    </source>
</evidence>
<sequence length="284" mass="31527">MPAVLFDETVRLESDIDYLGAERTEKLDAYLPPKNFLGPAPAVLLIHGGGWRILDKAMERERNIGYVLAAQGFAVFSINYKLNEVIRDPNTNEITSEVAAWPQNLYDCKSALRFMRKEAVRFNIDPDRIATMGGSAGGHLAMMLGATTQVDEMNKGGLYLDQSNAVSCILNFYGPHVIRDRKISPFGGETPEETEANQIAASPATYINENFPPIFIAHGSADKIVGVEYSRELAALLAEKGLRYWYFEIGGAPHTFHLQPEHMDLRPLVLTFLREQLGEPVKAG</sequence>
<proteinExistence type="predicted"/>
<dbReference type="Proteomes" id="UP000642829">
    <property type="component" value="Unassembled WGS sequence"/>
</dbReference>
<dbReference type="InterPro" id="IPR049492">
    <property type="entry name" value="BD-FAE-like_dom"/>
</dbReference>
<dbReference type="GO" id="GO:0016787">
    <property type="term" value="F:hydrolase activity"/>
    <property type="evidence" value="ECO:0007669"/>
    <property type="project" value="UniProtKB-KW"/>
</dbReference>
<accession>A0A8J3DB16</accession>
<comment type="caution">
    <text evidence="3">The sequence shown here is derived from an EMBL/GenBank/DDBJ whole genome shotgun (WGS) entry which is preliminary data.</text>
</comment>
<gene>
    <name evidence="3" type="ORF">GCM10007047_14550</name>
</gene>
<keyword evidence="4" id="KW-1185">Reference proteome</keyword>
<dbReference type="PANTHER" id="PTHR48081:SF13">
    <property type="entry name" value="ALPHA_BETA HYDROLASE"/>
    <property type="match status" value="1"/>
</dbReference>
<dbReference type="Pfam" id="PF20434">
    <property type="entry name" value="BD-FAE"/>
    <property type="match status" value="1"/>
</dbReference>
<dbReference type="InterPro" id="IPR050300">
    <property type="entry name" value="GDXG_lipolytic_enzyme"/>
</dbReference>
<dbReference type="InterPro" id="IPR029058">
    <property type="entry name" value="AB_hydrolase_fold"/>
</dbReference>
<reference evidence="3" key="2">
    <citation type="submission" date="2020-09" db="EMBL/GenBank/DDBJ databases">
        <authorList>
            <person name="Sun Q."/>
            <person name="Kim S."/>
        </authorList>
    </citation>
    <scope>NUCLEOTIDE SEQUENCE</scope>
    <source>
        <strain evidence="3">KCTC 12870</strain>
    </source>
</reference>
<dbReference type="Gene3D" id="3.40.50.1820">
    <property type="entry name" value="alpha/beta hydrolase"/>
    <property type="match status" value="1"/>
</dbReference>
<organism evidence="3 4">
    <name type="scientific">Cerasicoccus arenae</name>
    <dbReference type="NCBI Taxonomy" id="424488"/>
    <lineage>
        <taxon>Bacteria</taxon>
        <taxon>Pseudomonadati</taxon>
        <taxon>Verrucomicrobiota</taxon>
        <taxon>Opitutia</taxon>
        <taxon>Puniceicoccales</taxon>
        <taxon>Cerasicoccaceae</taxon>
        <taxon>Cerasicoccus</taxon>
    </lineage>
</organism>